<dbReference type="EMBL" id="HBIO01017290">
    <property type="protein sequence ID" value="CAE0468423.1"/>
    <property type="molecule type" value="Transcribed_RNA"/>
</dbReference>
<feature type="region of interest" description="Disordered" evidence="3">
    <location>
        <begin position="175"/>
        <end position="238"/>
    </location>
</feature>
<dbReference type="Pfam" id="PF12854">
    <property type="entry name" value="PPR_1"/>
    <property type="match status" value="1"/>
</dbReference>
<feature type="compositionally biased region" description="Basic and acidic residues" evidence="3">
    <location>
        <begin position="87"/>
        <end position="101"/>
    </location>
</feature>
<dbReference type="PANTHER" id="PTHR47942">
    <property type="entry name" value="TETRATRICOPEPTIDE REPEAT (TPR)-LIKE SUPERFAMILY PROTEIN-RELATED"/>
    <property type="match status" value="1"/>
</dbReference>
<dbReference type="InterPro" id="IPR051222">
    <property type="entry name" value="PPR/CCM1_RNA-binding"/>
</dbReference>
<dbReference type="PANTHER" id="PTHR47942:SF63">
    <property type="entry name" value="PENTATRICOPEPTIDE REPEAT-CONTAINING PROTEIN"/>
    <property type="match status" value="1"/>
</dbReference>
<sequence length="1278" mass="141607">MSSFRILFYVVIILPSLTGVFSFSFSVRPISTVSTSSVSTYEYSHRPIASRSLPFRIKRDRFRIYAETNRNSNEGGSSSSLSPLSCEKTREDDHDRQDLVTKKPNISLARNVKRDDYEDDDNNEKDKNVGKGFDKNGRGNVNGKGKSKGKGKKRFKRFQNSLAFSFHEEEANYASSDTKADSSHSVGEDEQHNASFKSNSNSNGRGHGNNDGKEDTASSSGEQGSTSTSLSASGINPNSWLDQATADMLDKSRIPLGQLTADDVESITGLMANLAKRKSAHSSIFVERLLKRVVDECDYLSSSAEKTKAKLNTNSTETADVDADEDVDADADVKDNGAHTIGEGMSSSSSISAVRPVDDVHVNTRMYTIAIDSWAKTGGKLAAERASEIHQSMVRAYRASGDRHIRPSTISYNAVINAWSKSGCNARAAVMAEGILNTMLDEWRRREAENKKNGNSNNETSTSVIGDMDDLRYDRKMLTKEEQDERMMHSVVKPDVVSFTSVIDTWAKSGDRNGAARAMNLLKQMEKLYVEEGEQGMKPNVYTYSACINAFAKSTDSSAPMQAEALLADMKKAYEAGDMEVQPNVVNYNSVINSWGRCKKPGSAQQAADILYSMEDEGVEPDSLSYSLVVSAWAHSTAYNATQKAEAALDEMENWVRDKNKAIDEAFDHGLSNHAIANGMFDKDGDTTPSSLPAIRVHLDVECYNTVLIALSKRQEPNAPDRAIAILNKMQKLADEGFETVRPTPKSWNSVLNTLSRACDEDSTRRAEQLLNDMDDAGVHPDVFSYAALLHAYQKNASAYAAQRADDVVRKMEQLYYDGVLSSAPDVYHYTIVCACWARSGESIAAQRCFEILQHMEGRVKSGYADCKPNTRTYNAVIDSYARGHHVDEAEILLDDMINKFNAGDRTVKPDGFTFNAVINAWTRCRRKGCGHRAELILKKLLEFHESGNQDVTPDSRSFSHIIDYYSRSSDPHGGKKAEFLLQGMIKMYEKGYRHVLPSMFSFTAVISTYARSKNGDAGLDSERVLHLLEAFHRKHKISSLKPNTFVVNTALHAWSKSGHPMSSERVENILSHMESQYCGEGNNAMQPNTRSCGLVLSTLAKSAHSDKARRARNVLARMRVAATTNEFITMNVHCYNAVLNAAAFTDGGMDARTEAFNIATTTLEELLKSKEVDPISSTFGTYIKVCGKLSLPRTVVEPAVSKAFDQCRDLGLVNDFILTQVRYSASPAQYRNLLGDVTKGKKINEGLTINEIPHTWRKNVGERLPNSGNKNDWWKHE</sequence>
<feature type="region of interest" description="Disordered" evidence="3">
    <location>
        <begin position="68"/>
        <end position="155"/>
    </location>
</feature>
<accession>A0A7S3Q7F8</accession>
<proteinExistence type="predicted"/>
<dbReference type="PROSITE" id="PS51375">
    <property type="entry name" value="PPR"/>
    <property type="match status" value="2"/>
</dbReference>
<dbReference type="Gene3D" id="1.25.40.10">
    <property type="entry name" value="Tetratricopeptide repeat domain"/>
    <property type="match status" value="5"/>
</dbReference>
<dbReference type="NCBIfam" id="TIGR00756">
    <property type="entry name" value="PPR"/>
    <property type="match status" value="1"/>
</dbReference>
<evidence type="ECO:0000256" key="1">
    <source>
        <dbReference type="ARBA" id="ARBA00022737"/>
    </source>
</evidence>
<organism evidence="4">
    <name type="scientific">Chaetoceros debilis</name>
    <dbReference type="NCBI Taxonomy" id="122233"/>
    <lineage>
        <taxon>Eukaryota</taxon>
        <taxon>Sar</taxon>
        <taxon>Stramenopiles</taxon>
        <taxon>Ochrophyta</taxon>
        <taxon>Bacillariophyta</taxon>
        <taxon>Coscinodiscophyceae</taxon>
        <taxon>Chaetocerotophycidae</taxon>
        <taxon>Chaetocerotales</taxon>
        <taxon>Chaetocerotaceae</taxon>
        <taxon>Chaetoceros</taxon>
    </lineage>
</organism>
<feature type="repeat" description="PPR" evidence="2">
    <location>
        <begin position="584"/>
        <end position="621"/>
    </location>
</feature>
<evidence type="ECO:0008006" key="5">
    <source>
        <dbReference type="Google" id="ProtNLM"/>
    </source>
</evidence>
<dbReference type="AlphaFoldDB" id="A0A7S3Q7F8"/>
<keyword evidence="1" id="KW-0677">Repeat</keyword>
<feature type="compositionally biased region" description="Basic and acidic residues" evidence="3">
    <location>
        <begin position="178"/>
        <end position="192"/>
    </location>
</feature>
<evidence type="ECO:0000256" key="3">
    <source>
        <dbReference type="SAM" id="MobiDB-lite"/>
    </source>
</evidence>
<reference evidence="4" key="1">
    <citation type="submission" date="2021-01" db="EMBL/GenBank/DDBJ databases">
        <authorList>
            <person name="Corre E."/>
            <person name="Pelletier E."/>
            <person name="Niang G."/>
            <person name="Scheremetjew M."/>
            <person name="Finn R."/>
            <person name="Kale V."/>
            <person name="Holt S."/>
            <person name="Cochrane G."/>
            <person name="Meng A."/>
            <person name="Brown T."/>
            <person name="Cohen L."/>
        </authorList>
    </citation>
    <scope>NUCLEOTIDE SEQUENCE</scope>
    <source>
        <strain evidence="4">MM31A-1</strain>
    </source>
</reference>
<feature type="compositionally biased region" description="Low complexity" evidence="3">
    <location>
        <begin position="71"/>
        <end position="85"/>
    </location>
</feature>
<gene>
    <name evidence="4" type="ORF">CDEB00056_LOCUS13276</name>
</gene>
<feature type="compositionally biased region" description="Basic and acidic residues" evidence="3">
    <location>
        <begin position="124"/>
        <end position="137"/>
    </location>
</feature>
<feature type="repeat" description="PPR" evidence="2">
    <location>
        <begin position="870"/>
        <end position="900"/>
    </location>
</feature>
<protein>
    <recommendedName>
        <fullName evidence="5">Pentacotripeptide-repeat region of PRORP domain-containing protein</fullName>
    </recommendedName>
</protein>
<dbReference type="InterPro" id="IPR011990">
    <property type="entry name" value="TPR-like_helical_dom_sf"/>
</dbReference>
<feature type="compositionally biased region" description="Low complexity" evidence="3">
    <location>
        <begin position="218"/>
        <end position="231"/>
    </location>
</feature>
<feature type="compositionally biased region" description="Basic residues" evidence="3">
    <location>
        <begin position="145"/>
        <end position="155"/>
    </location>
</feature>
<dbReference type="Pfam" id="PF13812">
    <property type="entry name" value="PPR_3"/>
    <property type="match status" value="2"/>
</dbReference>
<name>A0A7S3Q7F8_9STRA</name>
<evidence type="ECO:0000313" key="4">
    <source>
        <dbReference type="EMBL" id="CAE0468423.1"/>
    </source>
</evidence>
<dbReference type="InterPro" id="IPR002885">
    <property type="entry name" value="PPR_rpt"/>
</dbReference>
<evidence type="ECO:0000256" key="2">
    <source>
        <dbReference type="PROSITE-ProRule" id="PRU00708"/>
    </source>
</evidence>